<feature type="compositionally biased region" description="Basic residues" evidence="1">
    <location>
        <begin position="9"/>
        <end position="18"/>
    </location>
</feature>
<keyword evidence="4" id="KW-1185">Reference proteome</keyword>
<dbReference type="Pfam" id="PF01302">
    <property type="entry name" value="CAP_GLY"/>
    <property type="match status" value="1"/>
</dbReference>
<dbReference type="PROSITE" id="PS50245">
    <property type="entry name" value="CAP_GLY_2"/>
    <property type="match status" value="1"/>
</dbReference>
<feature type="compositionally biased region" description="Polar residues" evidence="1">
    <location>
        <begin position="47"/>
        <end position="59"/>
    </location>
</feature>
<feature type="region of interest" description="Disordered" evidence="1">
    <location>
        <begin position="337"/>
        <end position="459"/>
    </location>
</feature>
<dbReference type="AlphaFoldDB" id="A0A8S3UFW5"/>
<name>A0A8S3UFW5_MYTED</name>
<feature type="domain" description="CAP-Gly" evidence="2">
    <location>
        <begin position="487"/>
        <end position="530"/>
    </location>
</feature>
<feature type="compositionally biased region" description="Polar residues" evidence="1">
    <location>
        <begin position="84"/>
        <end position="93"/>
    </location>
</feature>
<feature type="compositionally biased region" description="Polar residues" evidence="1">
    <location>
        <begin position="247"/>
        <end position="262"/>
    </location>
</feature>
<dbReference type="GO" id="GO:0034453">
    <property type="term" value="P:microtubule anchoring"/>
    <property type="evidence" value="ECO:0007669"/>
    <property type="project" value="InterPro"/>
</dbReference>
<feature type="region of interest" description="Disordered" evidence="1">
    <location>
        <begin position="299"/>
        <end position="318"/>
    </location>
</feature>
<dbReference type="GO" id="GO:0005813">
    <property type="term" value="C:centrosome"/>
    <property type="evidence" value="ECO:0007669"/>
    <property type="project" value="InterPro"/>
</dbReference>
<dbReference type="InterPro" id="IPR028750">
    <property type="entry name" value="CEP350/CC187"/>
</dbReference>
<dbReference type="InterPro" id="IPR036859">
    <property type="entry name" value="CAP-Gly_dom_sf"/>
</dbReference>
<feature type="compositionally biased region" description="Basic and acidic residues" evidence="1">
    <location>
        <begin position="207"/>
        <end position="216"/>
    </location>
</feature>
<protein>
    <submittedName>
        <fullName evidence="3">CEP350</fullName>
    </submittedName>
</protein>
<gene>
    <name evidence="3" type="ORF">MEDL_53402</name>
</gene>
<evidence type="ECO:0000313" key="4">
    <source>
        <dbReference type="Proteomes" id="UP000683360"/>
    </source>
</evidence>
<feature type="region of interest" description="Disordered" evidence="1">
    <location>
        <begin position="1"/>
        <end position="293"/>
    </location>
</feature>
<dbReference type="PANTHER" id="PTHR13958:SF3">
    <property type="entry name" value="CAP-GLY DOMAIN-CONTAINING PROTEIN-RELATED"/>
    <property type="match status" value="1"/>
</dbReference>
<dbReference type="PANTHER" id="PTHR13958">
    <property type="entry name" value="CENTROSOME-ASSOCIATED PROTEIN 350"/>
    <property type="match status" value="1"/>
</dbReference>
<dbReference type="GO" id="GO:0008017">
    <property type="term" value="F:microtubule binding"/>
    <property type="evidence" value="ECO:0007669"/>
    <property type="project" value="InterPro"/>
</dbReference>
<sequence length="557" mass="61753">MKKEEKERKNLKKSKTPSKVKEAHPPSVTQDDTIISEAISLAKDESITNTPRPVSASESSPEDRQRLARSESESSIIEEVKSDYSMSESTTPVKSRKSKAPDSATINSQYSETFEDATSVQQTKSKKSPRSQLDKLNKRGFPMGALAGRNISSPRSLFSKTRSCSESESEESISQSHTDLSYAETMSDLSDFEGRAYDNQISQLKTELQKEMEHEPVNSVKPQIKQPKVSPPKTLKTPLKQNDEARTSSNSSYDESAQSSPSILDDKETKPISPDQRPTPPKSQIPTKISLDKISEEVNHLNLSGNDNIDLKPQPSPRSITENVISEVISEHVYSNVDDDESFIKPLNNVHNDNNEYDESDIEPKSPPSTTKTDSRPSSGKSISSFCEESESDRSEIEKKPTQITLPDKSPSMIPGGVFDIDQLIGPDQDFDEDEETPLASPRDEEPPSTTEDDERTEDFVNYTVGDRVQVTGPNGTRKCGTLMFKGRVKFAPGIWAGVELESPEGKNGGTYDDGQRYFTCRPNHGVMVPANDLSNAPLPKMRTSQESLIRAVWKVI</sequence>
<comment type="caution">
    <text evidence="3">The sequence shown here is derived from an EMBL/GenBank/DDBJ whole genome shotgun (WGS) entry which is preliminary data.</text>
</comment>
<dbReference type="EMBL" id="CAJPWZ010002580">
    <property type="protein sequence ID" value="CAG2241186.1"/>
    <property type="molecule type" value="Genomic_DNA"/>
</dbReference>
<dbReference type="OrthoDB" id="306254at2759"/>
<dbReference type="SUPFAM" id="SSF74924">
    <property type="entry name" value="Cap-Gly domain"/>
    <property type="match status" value="1"/>
</dbReference>
<organism evidence="3 4">
    <name type="scientific">Mytilus edulis</name>
    <name type="common">Blue mussel</name>
    <dbReference type="NCBI Taxonomy" id="6550"/>
    <lineage>
        <taxon>Eukaryota</taxon>
        <taxon>Metazoa</taxon>
        <taxon>Spiralia</taxon>
        <taxon>Lophotrochozoa</taxon>
        <taxon>Mollusca</taxon>
        <taxon>Bivalvia</taxon>
        <taxon>Autobranchia</taxon>
        <taxon>Pteriomorphia</taxon>
        <taxon>Mytilida</taxon>
        <taxon>Mytiloidea</taxon>
        <taxon>Mytilidae</taxon>
        <taxon>Mytilinae</taxon>
        <taxon>Mytilus</taxon>
    </lineage>
</organism>
<dbReference type="Proteomes" id="UP000683360">
    <property type="component" value="Unassembled WGS sequence"/>
</dbReference>
<evidence type="ECO:0000256" key="1">
    <source>
        <dbReference type="SAM" id="MobiDB-lite"/>
    </source>
</evidence>
<feature type="compositionally biased region" description="Polar residues" evidence="1">
    <location>
        <begin position="368"/>
        <end position="387"/>
    </location>
</feature>
<feature type="compositionally biased region" description="Polar residues" evidence="1">
    <location>
        <begin position="150"/>
        <end position="162"/>
    </location>
</feature>
<evidence type="ECO:0000313" key="3">
    <source>
        <dbReference type="EMBL" id="CAG2241186.1"/>
    </source>
</evidence>
<dbReference type="Gene3D" id="2.30.30.190">
    <property type="entry name" value="CAP Gly-rich-like domain"/>
    <property type="match status" value="1"/>
</dbReference>
<reference evidence="3" key="1">
    <citation type="submission" date="2021-03" db="EMBL/GenBank/DDBJ databases">
        <authorList>
            <person name="Bekaert M."/>
        </authorList>
    </citation>
    <scope>NUCLEOTIDE SEQUENCE</scope>
</reference>
<feature type="compositionally biased region" description="Basic and acidic residues" evidence="1">
    <location>
        <begin position="61"/>
        <end position="82"/>
    </location>
</feature>
<feature type="compositionally biased region" description="Polar residues" evidence="1">
    <location>
        <begin position="104"/>
        <end position="123"/>
    </location>
</feature>
<dbReference type="SMART" id="SM01052">
    <property type="entry name" value="CAP_GLY"/>
    <property type="match status" value="1"/>
</dbReference>
<accession>A0A8S3UFW5</accession>
<dbReference type="InterPro" id="IPR000938">
    <property type="entry name" value="CAP-Gly_domain"/>
</dbReference>
<feature type="compositionally biased region" description="Basic and acidic residues" evidence="1">
    <location>
        <begin position="392"/>
        <end position="401"/>
    </location>
</feature>
<evidence type="ECO:0000259" key="2">
    <source>
        <dbReference type="PROSITE" id="PS50245"/>
    </source>
</evidence>
<proteinExistence type="predicted"/>